<dbReference type="PANTHER" id="PTHR36455">
    <property type="match status" value="1"/>
</dbReference>
<dbReference type="AlphaFoldDB" id="A0A1B3ZCT2"/>
<dbReference type="PANTHER" id="PTHR36455:SF1">
    <property type="entry name" value="BLR8292 PROTEIN"/>
    <property type="match status" value="1"/>
</dbReference>
<name>A0A1B3ZCT2_9SPHN</name>
<proteinExistence type="predicted"/>
<dbReference type="RefSeq" id="WP_069205763.1">
    <property type="nucleotide sequence ID" value="NZ_CP014168.1"/>
</dbReference>
<dbReference type="NCBIfam" id="NF033819">
    <property type="entry name" value="IS66_TnpB"/>
    <property type="match status" value="1"/>
</dbReference>
<sequence>MIIPPGPLKVMVATKPVDFRKGAIGLAALVEHELAGKPFSGVAWVFRSKRANRIKLLVWDGSGLVLVSKVLQTGAFHWPRAGGGVMRLSAAQMSALFEGLQWSRMHVRWCRFSRQEAKLSRT</sequence>
<organism evidence="1 2">
    <name type="scientific">Sphingomonas panacis</name>
    <dbReference type="NCBI Taxonomy" id="1560345"/>
    <lineage>
        <taxon>Bacteria</taxon>
        <taxon>Pseudomonadati</taxon>
        <taxon>Pseudomonadota</taxon>
        <taxon>Alphaproteobacteria</taxon>
        <taxon>Sphingomonadales</taxon>
        <taxon>Sphingomonadaceae</taxon>
        <taxon>Sphingomonas</taxon>
    </lineage>
</organism>
<evidence type="ECO:0000313" key="1">
    <source>
        <dbReference type="EMBL" id="AOH85225.1"/>
    </source>
</evidence>
<evidence type="ECO:0000313" key="2">
    <source>
        <dbReference type="Proteomes" id="UP000094256"/>
    </source>
</evidence>
<dbReference type="InterPro" id="IPR008878">
    <property type="entry name" value="Transposase_IS66_Orf2"/>
</dbReference>
<dbReference type="Proteomes" id="UP000094256">
    <property type="component" value="Chromosome"/>
</dbReference>
<accession>A0A1B3ZCT2</accession>
<dbReference type="STRING" id="1560345.AWL63_15935"/>
<dbReference type="Pfam" id="PF05717">
    <property type="entry name" value="TnpB_IS66"/>
    <property type="match status" value="1"/>
</dbReference>
<dbReference type="OrthoDB" id="9801450at2"/>
<gene>
    <name evidence="1" type="ORF">AWL63_15935</name>
</gene>
<protein>
    <submittedName>
        <fullName evidence="1">Transposase</fullName>
    </submittedName>
</protein>
<keyword evidence="2" id="KW-1185">Reference proteome</keyword>
<dbReference type="KEGG" id="span:AWL63_15935"/>
<reference evidence="1 2" key="1">
    <citation type="submission" date="2016-01" db="EMBL/GenBank/DDBJ databases">
        <title>Complete genome and mega plasmid sequence of Sphingomonas panacis DCY99 elicits systemic resistance in rice to Xanthomonas oryzae.</title>
        <authorList>
            <person name="Kim Y.J."/>
            <person name="Yang D.C."/>
            <person name="Sing P."/>
        </authorList>
    </citation>
    <scope>NUCLEOTIDE SEQUENCE [LARGE SCALE GENOMIC DNA]</scope>
    <source>
        <strain evidence="1 2">DCY99</strain>
    </source>
</reference>
<dbReference type="EMBL" id="CP014168">
    <property type="protein sequence ID" value="AOH85225.1"/>
    <property type="molecule type" value="Genomic_DNA"/>
</dbReference>